<dbReference type="PANTHER" id="PTHR42973:SF39">
    <property type="entry name" value="FAD-BINDING PCMH-TYPE DOMAIN-CONTAINING PROTEIN"/>
    <property type="match status" value="1"/>
</dbReference>
<comment type="cofactor">
    <cofactor evidence="1">
        <name>FAD</name>
        <dbReference type="ChEBI" id="CHEBI:57692"/>
    </cofactor>
</comment>
<evidence type="ECO:0000313" key="8">
    <source>
        <dbReference type="Proteomes" id="UP000054498"/>
    </source>
</evidence>
<dbReference type="KEGG" id="mng:MNEG_6249"/>
<feature type="domain" description="FAD-binding PCMH-type" evidence="6">
    <location>
        <begin position="1"/>
        <end position="132"/>
    </location>
</feature>
<dbReference type="Gene3D" id="3.30.465.10">
    <property type="match status" value="1"/>
</dbReference>
<dbReference type="InterPro" id="IPR050416">
    <property type="entry name" value="FAD-linked_Oxidoreductase"/>
</dbReference>
<proteinExistence type="inferred from homology"/>
<dbReference type="GeneID" id="25739125"/>
<dbReference type="InterPro" id="IPR016166">
    <property type="entry name" value="FAD-bd_PCMH"/>
</dbReference>
<evidence type="ECO:0000259" key="6">
    <source>
        <dbReference type="PROSITE" id="PS51387"/>
    </source>
</evidence>
<reference evidence="7 8" key="1">
    <citation type="journal article" date="2013" name="BMC Genomics">
        <title>Reconstruction of the lipid metabolism for the microalga Monoraphidium neglectum from its genome sequence reveals characteristics suitable for biofuel production.</title>
        <authorList>
            <person name="Bogen C."/>
            <person name="Al-Dilaimi A."/>
            <person name="Albersmeier A."/>
            <person name="Wichmann J."/>
            <person name="Grundmann M."/>
            <person name="Rupp O."/>
            <person name="Lauersen K.J."/>
            <person name="Blifernez-Klassen O."/>
            <person name="Kalinowski J."/>
            <person name="Goesmann A."/>
            <person name="Mussgnug J.H."/>
            <person name="Kruse O."/>
        </authorList>
    </citation>
    <scope>NUCLEOTIDE SEQUENCE [LARGE SCALE GENOMIC DNA]</scope>
    <source>
        <strain evidence="7 8">SAG 48.87</strain>
    </source>
</reference>
<dbReference type="GO" id="GO:0071949">
    <property type="term" value="F:FAD binding"/>
    <property type="evidence" value="ECO:0007669"/>
    <property type="project" value="InterPro"/>
</dbReference>
<sequence>MEPKTPAAVVFPDTGAQVQAAVLCATKHGAPPVPRSGGCSFENLGTADGALVIDLSNMAAVRVDPKAMTVTAQAGIRMGNLYYEIFRAGRAAGGRNLTCLGGTYPQARRARRPGSKLFADSQALQRACKPLA</sequence>
<dbReference type="PANTHER" id="PTHR42973">
    <property type="entry name" value="BINDING OXIDOREDUCTASE, PUTATIVE (AFU_ORTHOLOGUE AFUA_1G17690)-RELATED"/>
    <property type="match status" value="1"/>
</dbReference>
<keyword evidence="5" id="KW-0560">Oxidoreductase</keyword>
<dbReference type="AlphaFoldDB" id="A0A0D2JRV5"/>
<organism evidence="7 8">
    <name type="scientific">Monoraphidium neglectum</name>
    <dbReference type="NCBI Taxonomy" id="145388"/>
    <lineage>
        <taxon>Eukaryota</taxon>
        <taxon>Viridiplantae</taxon>
        <taxon>Chlorophyta</taxon>
        <taxon>core chlorophytes</taxon>
        <taxon>Chlorophyceae</taxon>
        <taxon>CS clade</taxon>
        <taxon>Sphaeropleales</taxon>
        <taxon>Selenastraceae</taxon>
        <taxon>Monoraphidium</taxon>
    </lineage>
</organism>
<dbReference type="OrthoDB" id="599846at2759"/>
<keyword evidence="8" id="KW-1185">Reference proteome</keyword>
<name>A0A0D2JRV5_9CHLO</name>
<evidence type="ECO:0000256" key="4">
    <source>
        <dbReference type="ARBA" id="ARBA00022827"/>
    </source>
</evidence>
<keyword evidence="3" id="KW-0285">Flavoprotein</keyword>
<dbReference type="InterPro" id="IPR016169">
    <property type="entry name" value="FAD-bd_PCMH_sub2"/>
</dbReference>
<gene>
    <name evidence="7" type="ORF">MNEG_6249</name>
</gene>
<evidence type="ECO:0000313" key="7">
    <source>
        <dbReference type="EMBL" id="KIZ01713.1"/>
    </source>
</evidence>
<dbReference type="Pfam" id="PF01565">
    <property type="entry name" value="FAD_binding_4"/>
    <property type="match status" value="1"/>
</dbReference>
<comment type="similarity">
    <text evidence="2">Belongs to the oxygen-dependent FAD-linked oxidoreductase family.</text>
</comment>
<evidence type="ECO:0000256" key="1">
    <source>
        <dbReference type="ARBA" id="ARBA00001974"/>
    </source>
</evidence>
<dbReference type="EMBL" id="KK101218">
    <property type="protein sequence ID" value="KIZ01713.1"/>
    <property type="molecule type" value="Genomic_DNA"/>
</dbReference>
<evidence type="ECO:0000256" key="2">
    <source>
        <dbReference type="ARBA" id="ARBA00005466"/>
    </source>
</evidence>
<dbReference type="InterPro" id="IPR006094">
    <property type="entry name" value="Oxid_FAD_bind_N"/>
</dbReference>
<dbReference type="GO" id="GO:0016491">
    <property type="term" value="F:oxidoreductase activity"/>
    <property type="evidence" value="ECO:0007669"/>
    <property type="project" value="UniProtKB-KW"/>
</dbReference>
<dbReference type="Proteomes" id="UP000054498">
    <property type="component" value="Unassembled WGS sequence"/>
</dbReference>
<evidence type="ECO:0000256" key="5">
    <source>
        <dbReference type="ARBA" id="ARBA00023002"/>
    </source>
</evidence>
<keyword evidence="4" id="KW-0274">FAD</keyword>
<dbReference type="InterPro" id="IPR036318">
    <property type="entry name" value="FAD-bd_PCMH-like_sf"/>
</dbReference>
<accession>A0A0D2JRV5</accession>
<evidence type="ECO:0000256" key="3">
    <source>
        <dbReference type="ARBA" id="ARBA00022630"/>
    </source>
</evidence>
<dbReference type="RefSeq" id="XP_013900732.1">
    <property type="nucleotide sequence ID" value="XM_014045278.1"/>
</dbReference>
<dbReference type="PROSITE" id="PS51387">
    <property type="entry name" value="FAD_PCMH"/>
    <property type="match status" value="1"/>
</dbReference>
<protein>
    <recommendedName>
        <fullName evidence="6">FAD-binding PCMH-type domain-containing protein</fullName>
    </recommendedName>
</protein>
<dbReference type="SUPFAM" id="SSF56176">
    <property type="entry name" value="FAD-binding/transporter-associated domain-like"/>
    <property type="match status" value="1"/>
</dbReference>